<evidence type="ECO:0000256" key="3">
    <source>
        <dbReference type="ARBA" id="ARBA00022980"/>
    </source>
</evidence>
<comment type="similarity">
    <text evidence="6">Belongs to the mitochondrion-specific ribosomal protein mL45 family.</text>
</comment>
<keyword evidence="3 12" id="KW-0689">Ribosomal protein</keyword>
<dbReference type="PANTHER" id="PTHR28554">
    <property type="entry name" value="39S RIBOSOMAL PROTEIN L45, MITOCHONDRIAL"/>
    <property type="match status" value="1"/>
</dbReference>
<protein>
    <recommendedName>
        <fullName evidence="7">Large ribosomal subunit protein mL45</fullName>
    </recommendedName>
    <alternativeName>
        <fullName evidence="8">39S ribosomal protein L45, mitochondrial</fullName>
    </alternativeName>
</protein>
<dbReference type="GO" id="GO:0005840">
    <property type="term" value="C:ribosome"/>
    <property type="evidence" value="ECO:0007669"/>
    <property type="project" value="UniProtKB-KW"/>
</dbReference>
<evidence type="ECO:0000256" key="8">
    <source>
        <dbReference type="ARBA" id="ARBA00043031"/>
    </source>
</evidence>
<evidence type="ECO:0000313" key="11">
    <source>
        <dbReference type="Proteomes" id="UP000504606"/>
    </source>
</evidence>
<dbReference type="CTD" id="84311"/>
<dbReference type="GeneID" id="113203838"/>
<dbReference type="Gene3D" id="3.10.450.240">
    <property type="match status" value="1"/>
</dbReference>
<dbReference type="GO" id="GO:1990904">
    <property type="term" value="C:ribonucleoprotein complex"/>
    <property type="evidence" value="ECO:0007669"/>
    <property type="project" value="UniProtKB-KW"/>
</dbReference>
<dbReference type="InterPro" id="IPR007379">
    <property type="entry name" value="Tim44-like_dom"/>
</dbReference>
<feature type="domain" description="Tim44-like" evidence="10">
    <location>
        <begin position="129"/>
        <end position="277"/>
    </location>
</feature>
<feature type="compositionally biased region" description="Basic and acidic residues" evidence="9">
    <location>
        <begin position="309"/>
        <end position="318"/>
    </location>
</feature>
<dbReference type="OrthoDB" id="19619at2759"/>
<accession>A0A9C6UDG8</accession>
<evidence type="ECO:0000313" key="12">
    <source>
        <dbReference type="RefSeq" id="XP_052124859.1"/>
    </source>
</evidence>
<evidence type="ECO:0000256" key="1">
    <source>
        <dbReference type="ARBA" id="ARBA00004173"/>
    </source>
</evidence>
<dbReference type="SMART" id="SM00978">
    <property type="entry name" value="Tim44"/>
    <property type="match status" value="1"/>
</dbReference>
<evidence type="ECO:0000256" key="5">
    <source>
        <dbReference type="ARBA" id="ARBA00023274"/>
    </source>
</evidence>
<proteinExistence type="inferred from homology"/>
<dbReference type="GO" id="GO:0005739">
    <property type="term" value="C:mitochondrion"/>
    <property type="evidence" value="ECO:0007669"/>
    <property type="project" value="UniProtKB-SubCell"/>
</dbReference>
<dbReference type="KEGG" id="foc:113203838"/>
<organism evidence="11 12">
    <name type="scientific">Frankliniella occidentalis</name>
    <name type="common">Western flower thrips</name>
    <name type="synonym">Euthrips occidentalis</name>
    <dbReference type="NCBI Taxonomy" id="133901"/>
    <lineage>
        <taxon>Eukaryota</taxon>
        <taxon>Metazoa</taxon>
        <taxon>Ecdysozoa</taxon>
        <taxon>Arthropoda</taxon>
        <taxon>Hexapoda</taxon>
        <taxon>Insecta</taxon>
        <taxon>Pterygota</taxon>
        <taxon>Neoptera</taxon>
        <taxon>Paraneoptera</taxon>
        <taxon>Thysanoptera</taxon>
        <taxon>Terebrantia</taxon>
        <taxon>Thripoidea</taxon>
        <taxon>Thripidae</taxon>
        <taxon>Frankliniella</taxon>
    </lineage>
</organism>
<evidence type="ECO:0000256" key="6">
    <source>
        <dbReference type="ARBA" id="ARBA00038073"/>
    </source>
</evidence>
<dbReference type="Proteomes" id="UP000504606">
    <property type="component" value="Unplaced"/>
</dbReference>
<dbReference type="InterPro" id="IPR032710">
    <property type="entry name" value="NTF2-like_dom_sf"/>
</dbReference>
<gene>
    <name evidence="12" type="primary">LOC113203838</name>
</gene>
<dbReference type="AlphaFoldDB" id="A0A9C6UDG8"/>
<evidence type="ECO:0000256" key="4">
    <source>
        <dbReference type="ARBA" id="ARBA00023128"/>
    </source>
</evidence>
<name>A0A9C6UDG8_FRAOC</name>
<feature type="region of interest" description="Disordered" evidence="9">
    <location>
        <begin position="292"/>
        <end position="318"/>
    </location>
</feature>
<keyword evidence="11" id="KW-1185">Reference proteome</keyword>
<dbReference type="PANTHER" id="PTHR28554:SF1">
    <property type="entry name" value="LARGE RIBOSOMAL SUBUNIT PROTEIN ML45"/>
    <property type="match status" value="1"/>
</dbReference>
<keyword evidence="4" id="KW-0496">Mitochondrion</keyword>
<evidence type="ECO:0000259" key="10">
    <source>
        <dbReference type="SMART" id="SM00978"/>
    </source>
</evidence>
<sequence>MAFRLLPFQPVLGHVHCSLRGILCASSVEYKQVREFVNNKHRDMKFRNLRRLKVDTKVPLKYMNKYERGVKEGYYQNIRNIKKLWREREIVASASNQVVDEFVPPENLGTAITEEIKKKWSDIGKFGKDKLAIRKIRQFEPEFNLKVFQPDALEIYIKAHECLASNDLDSLGDYVTEHARLTMLLNASKRTIHWKFLQSLESPKVVQVRLFKIDEAGSTFAQLTVRLLTQQMLAVYDRFGRLIYGSEILAKDVLEYAVFEKQLSDEYGTWRLHGKVIPNDRIRMAEHTFVASKEQPQESSAVMTETAPEEDKQAVIAK</sequence>
<keyword evidence="2" id="KW-0809">Transit peptide</keyword>
<evidence type="ECO:0000256" key="9">
    <source>
        <dbReference type="SAM" id="MobiDB-lite"/>
    </source>
</evidence>
<evidence type="ECO:0000256" key="7">
    <source>
        <dbReference type="ARBA" id="ARBA00039448"/>
    </source>
</evidence>
<evidence type="ECO:0000256" key="2">
    <source>
        <dbReference type="ARBA" id="ARBA00022946"/>
    </source>
</evidence>
<comment type="subcellular location">
    <subcellularLocation>
        <location evidence="1">Mitochondrion</location>
    </subcellularLocation>
</comment>
<dbReference type="InterPro" id="IPR051975">
    <property type="entry name" value="mtLSU_mL45"/>
</dbReference>
<keyword evidence="5" id="KW-0687">Ribonucleoprotein</keyword>
<dbReference type="SUPFAM" id="SSF54427">
    <property type="entry name" value="NTF2-like"/>
    <property type="match status" value="1"/>
</dbReference>
<reference evidence="12" key="1">
    <citation type="submission" date="2025-08" db="UniProtKB">
        <authorList>
            <consortium name="RefSeq"/>
        </authorList>
    </citation>
    <scope>IDENTIFICATION</scope>
    <source>
        <tissue evidence="12">Whole organism</tissue>
    </source>
</reference>
<dbReference type="RefSeq" id="XP_052124859.1">
    <property type="nucleotide sequence ID" value="XM_052268899.1"/>
</dbReference>
<dbReference type="Pfam" id="PF04280">
    <property type="entry name" value="Tim44"/>
    <property type="match status" value="1"/>
</dbReference>